<dbReference type="Proteomes" id="UP000326554">
    <property type="component" value="Unassembled WGS sequence"/>
</dbReference>
<accession>A0A5J5GHW6</accession>
<reference evidence="2 3" key="1">
    <citation type="submission" date="2019-09" db="EMBL/GenBank/DDBJ databases">
        <authorList>
            <person name="Park J.-S."/>
            <person name="Choi H.-J."/>
        </authorList>
    </citation>
    <scope>NUCLEOTIDE SEQUENCE [LARGE SCALE GENOMIC DNA]</scope>
    <source>
        <strain evidence="2 3">176SS1-4</strain>
    </source>
</reference>
<feature type="signal peptide" evidence="1">
    <location>
        <begin position="1"/>
        <end position="17"/>
    </location>
</feature>
<sequence length="123" mass="13398">MRGLLLSLALLPGLASAQGYDGTYRQSANADCGLIGVDGGAVRIEDGIFYGVGMECRMTQPVNIVDMSADLFTLECSGDEGELWTERVMLMDAAEDDGLFMIWDGYAFRYDRCTHPVAEVAED</sequence>
<protein>
    <submittedName>
        <fullName evidence="2">Uncharacterized protein</fullName>
    </submittedName>
</protein>
<dbReference type="RefSeq" id="WP_150446133.1">
    <property type="nucleotide sequence ID" value="NZ_VYQE01000004.1"/>
</dbReference>
<keyword evidence="3" id="KW-1185">Reference proteome</keyword>
<name>A0A5J5GHW6_9RHOB</name>
<proteinExistence type="predicted"/>
<dbReference type="AlphaFoldDB" id="A0A5J5GHW6"/>
<comment type="caution">
    <text evidence="2">The sequence shown here is derived from an EMBL/GenBank/DDBJ whole genome shotgun (WGS) entry which is preliminary data.</text>
</comment>
<dbReference type="EMBL" id="VYQE01000004">
    <property type="protein sequence ID" value="KAA9007114.1"/>
    <property type="molecule type" value="Genomic_DNA"/>
</dbReference>
<evidence type="ECO:0000313" key="2">
    <source>
        <dbReference type="EMBL" id="KAA9007114.1"/>
    </source>
</evidence>
<keyword evidence="1" id="KW-0732">Signal</keyword>
<evidence type="ECO:0000256" key="1">
    <source>
        <dbReference type="SAM" id="SignalP"/>
    </source>
</evidence>
<evidence type="ECO:0000313" key="3">
    <source>
        <dbReference type="Proteomes" id="UP000326554"/>
    </source>
</evidence>
<organism evidence="2 3">
    <name type="scientific">Histidinibacterium aquaticum</name>
    <dbReference type="NCBI Taxonomy" id="2613962"/>
    <lineage>
        <taxon>Bacteria</taxon>
        <taxon>Pseudomonadati</taxon>
        <taxon>Pseudomonadota</taxon>
        <taxon>Alphaproteobacteria</taxon>
        <taxon>Rhodobacterales</taxon>
        <taxon>Paracoccaceae</taxon>
        <taxon>Histidinibacterium</taxon>
    </lineage>
</organism>
<feature type="chain" id="PRO_5023911246" evidence="1">
    <location>
        <begin position="18"/>
        <end position="123"/>
    </location>
</feature>
<gene>
    <name evidence="2" type="ORF">F3S47_15240</name>
</gene>